<dbReference type="GO" id="GO:0019509">
    <property type="term" value="P:L-methionine salvage from methylthioadenosine"/>
    <property type="evidence" value="ECO:0007669"/>
    <property type="project" value="TreeGrafter"/>
</dbReference>
<keyword evidence="3" id="KW-0648">Protein biosynthesis</keyword>
<dbReference type="Pfam" id="PF01008">
    <property type="entry name" value="IF-2B"/>
    <property type="match status" value="1"/>
</dbReference>
<evidence type="ECO:0000256" key="1">
    <source>
        <dbReference type="RuleBase" id="RU003814"/>
    </source>
</evidence>
<dbReference type="EMBL" id="FOTC01000001">
    <property type="protein sequence ID" value="SFK59883.1"/>
    <property type="molecule type" value="Genomic_DNA"/>
</dbReference>
<reference evidence="4" key="1">
    <citation type="submission" date="2016-10" db="EMBL/GenBank/DDBJ databases">
        <authorList>
            <person name="Varghese N."/>
            <person name="Submissions S."/>
        </authorList>
    </citation>
    <scope>NUCLEOTIDE SEQUENCE [LARGE SCALE GENOMIC DNA]</scope>
    <source>
        <strain evidence="4">CGMCC 1.7738</strain>
    </source>
</reference>
<dbReference type="InterPro" id="IPR015797">
    <property type="entry name" value="NUDIX_hydrolase-like_dom_sf"/>
</dbReference>
<dbReference type="PANTHER" id="PTHR43475:SF3">
    <property type="entry name" value="TRANSLATION INITIATION FACTOR EIF-2B SUBUNIT FAMILY PROTEIN (AFU_ORTHOLOGUE AFUA_2G14290)"/>
    <property type="match status" value="1"/>
</dbReference>
<keyword evidence="3" id="KW-0396">Initiation factor</keyword>
<evidence type="ECO:0000313" key="3">
    <source>
        <dbReference type="EMBL" id="SFK59883.1"/>
    </source>
</evidence>
<dbReference type="Pfam" id="PF00293">
    <property type="entry name" value="NUDIX"/>
    <property type="match status" value="1"/>
</dbReference>
<name>A0A1I4AUB1_9EURY</name>
<evidence type="ECO:0000313" key="4">
    <source>
        <dbReference type="Proteomes" id="UP000199607"/>
    </source>
</evidence>
<dbReference type="STRING" id="553466.SAMN04487950_0105"/>
<dbReference type="PANTHER" id="PTHR43475">
    <property type="entry name" value="METHYLTHIORIBOSE-1-PHOSPHATE ISOMERASE"/>
    <property type="match status" value="1"/>
</dbReference>
<dbReference type="GO" id="GO:0003743">
    <property type="term" value="F:translation initiation factor activity"/>
    <property type="evidence" value="ECO:0007669"/>
    <property type="project" value="UniProtKB-KW"/>
</dbReference>
<feature type="domain" description="Nudix hydrolase" evidence="2">
    <location>
        <begin position="1"/>
        <end position="130"/>
    </location>
</feature>
<dbReference type="InterPro" id="IPR000649">
    <property type="entry name" value="IF-2B-related"/>
</dbReference>
<evidence type="ECO:0000259" key="2">
    <source>
        <dbReference type="PROSITE" id="PS51462"/>
    </source>
</evidence>
<gene>
    <name evidence="3" type="ORF">SAMN04487950_0105</name>
</gene>
<sequence length="412" mass="43789">MTHVVTVFLRSDGRILLLRRSDAVGTYQGCWGGVSGYVEGDPTDALVDARRELGEEVGVRDATLVRAGDPVDVVDGDHEWTVHPFLFDWNGESELAFNDEVATAEWVHPPAILAREVVPALWDAYDAVAPTVEDVRDDETHGSAYISIRALDVLRDAAAVADDWESVAAVARELRDARPSMAALANRVNRVMSEAERTPDAVCERAQAAVDDAVRADSAAAANAVDLLSGTVLTLSRSGTVTDALLRADLEHVIVAESRPAREGVGVAERLTAAGIDATLVADAAIGYTLAEREVDAAVVGADTVLADATVVNKVGTRLLALAATREDVPVYVVAAGDKISPTDEFHTEFGDRVDIYDGEHDVDVLNPTFDRTPGDLVSGFVTEQGMLSADEVAGVAGEHRRLAGWDEDASA</sequence>
<dbReference type="Proteomes" id="UP000199607">
    <property type="component" value="Unassembled WGS sequence"/>
</dbReference>
<dbReference type="RefSeq" id="WP_089864372.1">
    <property type="nucleotide sequence ID" value="NZ_FOTC01000001.1"/>
</dbReference>
<dbReference type="Gene3D" id="3.40.50.10470">
    <property type="entry name" value="Translation initiation factor eif-2b, domain 2"/>
    <property type="match status" value="1"/>
</dbReference>
<dbReference type="SUPFAM" id="SSF100950">
    <property type="entry name" value="NagB/RpiA/CoA transferase-like"/>
    <property type="match status" value="1"/>
</dbReference>
<organism evidence="3 4">
    <name type="scientific">Halogranum rubrum</name>
    <dbReference type="NCBI Taxonomy" id="553466"/>
    <lineage>
        <taxon>Archaea</taxon>
        <taxon>Methanobacteriati</taxon>
        <taxon>Methanobacteriota</taxon>
        <taxon>Stenosarchaea group</taxon>
        <taxon>Halobacteria</taxon>
        <taxon>Halobacteriales</taxon>
        <taxon>Haloferacaceae</taxon>
    </lineage>
</organism>
<protein>
    <submittedName>
        <fullName evidence="3">Translation initiation factor 2B subunit, eIF-2B alpha/beta/delta family</fullName>
    </submittedName>
</protein>
<dbReference type="AlphaFoldDB" id="A0A1I4AUB1"/>
<dbReference type="InterPro" id="IPR037171">
    <property type="entry name" value="NagB/RpiA_transferase-like"/>
</dbReference>
<proteinExistence type="inferred from homology"/>
<dbReference type="SUPFAM" id="SSF55811">
    <property type="entry name" value="Nudix"/>
    <property type="match status" value="1"/>
</dbReference>
<accession>A0A1I4AUB1</accession>
<dbReference type="GO" id="GO:0046523">
    <property type="term" value="F:S-methyl-5-thioribose-1-phosphate isomerase activity"/>
    <property type="evidence" value="ECO:0007669"/>
    <property type="project" value="TreeGrafter"/>
</dbReference>
<dbReference type="InterPro" id="IPR000086">
    <property type="entry name" value="NUDIX_hydrolase_dom"/>
</dbReference>
<dbReference type="Gene3D" id="3.90.79.10">
    <property type="entry name" value="Nucleoside Triphosphate Pyrophosphohydrolase"/>
    <property type="match status" value="1"/>
</dbReference>
<dbReference type="PROSITE" id="PS51462">
    <property type="entry name" value="NUDIX"/>
    <property type="match status" value="1"/>
</dbReference>
<comment type="similarity">
    <text evidence="1">Belongs to the eIF-2B alpha/beta/delta subunits family.</text>
</comment>
<dbReference type="InterPro" id="IPR042529">
    <property type="entry name" value="IF_2B-like_C"/>
</dbReference>
<keyword evidence="4" id="KW-1185">Reference proteome</keyword>